<feature type="domain" description="SAC" evidence="5">
    <location>
        <begin position="82"/>
        <end position="403"/>
    </location>
</feature>
<dbReference type="CTD" id="6756686"/>
<dbReference type="SUPFAM" id="SSF56219">
    <property type="entry name" value="DNase I-like"/>
    <property type="match status" value="1"/>
</dbReference>
<name>B3S5Q6_TRIAD</name>
<dbReference type="GO" id="GO:0005737">
    <property type="term" value="C:cytoplasm"/>
    <property type="evidence" value="ECO:0000318"/>
    <property type="project" value="GO_Central"/>
</dbReference>
<protein>
    <recommendedName>
        <fullName evidence="3">phosphoinositide 5-phosphatase</fullName>
        <ecNumber evidence="3">3.1.3.36</ecNumber>
    </recommendedName>
</protein>
<evidence type="ECO:0000256" key="2">
    <source>
        <dbReference type="ARBA" id="ARBA00009678"/>
    </source>
</evidence>
<dbReference type="Pfam" id="PF22669">
    <property type="entry name" value="Exo_endo_phos2"/>
    <property type="match status" value="1"/>
</dbReference>
<evidence type="ECO:0000256" key="1">
    <source>
        <dbReference type="ARBA" id="ARBA00008943"/>
    </source>
</evidence>
<evidence type="ECO:0000313" key="7">
    <source>
        <dbReference type="Proteomes" id="UP000009022"/>
    </source>
</evidence>
<keyword evidence="4" id="KW-0378">Hydrolase</keyword>
<feature type="non-terminal residue" evidence="6">
    <location>
        <position position="1"/>
    </location>
</feature>
<dbReference type="GO" id="GO:0004439">
    <property type="term" value="F:phosphatidylinositol-4,5-bisphosphate 5-phosphatase activity"/>
    <property type="evidence" value="ECO:0000318"/>
    <property type="project" value="GO_Central"/>
</dbReference>
<dbReference type="Pfam" id="PF02383">
    <property type="entry name" value="Syja_N"/>
    <property type="match status" value="1"/>
</dbReference>
<dbReference type="GO" id="GO:0048488">
    <property type="term" value="P:synaptic vesicle endocytosis"/>
    <property type="evidence" value="ECO:0000318"/>
    <property type="project" value="GO_Central"/>
</dbReference>
<dbReference type="GeneID" id="6756686"/>
<dbReference type="GO" id="GO:0046856">
    <property type="term" value="P:phosphatidylinositol dephosphorylation"/>
    <property type="evidence" value="ECO:0007669"/>
    <property type="project" value="InterPro"/>
</dbReference>
<dbReference type="InterPro" id="IPR046985">
    <property type="entry name" value="IP5"/>
</dbReference>
<dbReference type="STRING" id="10228.B3S5Q6"/>
<dbReference type="HOGENOM" id="CLU_003016_5_0_1"/>
<dbReference type="InterPro" id="IPR002013">
    <property type="entry name" value="SAC_dom"/>
</dbReference>
<dbReference type="InParanoid" id="B3S5Q6"/>
<keyword evidence="7" id="KW-1185">Reference proteome</keyword>
<dbReference type="InterPro" id="IPR000300">
    <property type="entry name" value="IPPc"/>
</dbReference>
<dbReference type="PANTHER" id="PTHR11200">
    <property type="entry name" value="INOSITOL 5-PHOSPHATASE"/>
    <property type="match status" value="1"/>
</dbReference>
<dbReference type="AlphaFoldDB" id="B3S5Q6"/>
<evidence type="ECO:0000313" key="6">
    <source>
        <dbReference type="EMBL" id="EDV21940.1"/>
    </source>
</evidence>
<dbReference type="OMA" id="PCRYKDD"/>
<dbReference type="KEGG" id="tad:TRIADDRAFT_29738"/>
<dbReference type="PANTHER" id="PTHR11200:SF257">
    <property type="entry name" value="PHOSPHOINOSITIDE 5-PHOSPHATASE"/>
    <property type="match status" value="1"/>
</dbReference>
<dbReference type="FunCoup" id="B3S5Q6">
    <property type="interactions" value="1275"/>
</dbReference>
<comment type="similarity">
    <text evidence="2">In the central section; belongs to the inositol 1,4,5-trisphosphate 5-phosphatase family.</text>
</comment>
<dbReference type="InterPro" id="IPR036691">
    <property type="entry name" value="Endo/exonu/phosph_ase_sf"/>
</dbReference>
<dbReference type="Proteomes" id="UP000009022">
    <property type="component" value="Unassembled WGS sequence"/>
</dbReference>
<dbReference type="CDD" id="cd09089">
    <property type="entry name" value="INPP5c_Synj"/>
    <property type="match status" value="1"/>
</dbReference>
<comment type="similarity">
    <text evidence="1">Belongs to the synaptojanin family.</text>
</comment>
<gene>
    <name evidence="6" type="ORF">TRIADDRAFT_29738</name>
</gene>
<evidence type="ECO:0000259" key="5">
    <source>
        <dbReference type="PROSITE" id="PS50275"/>
    </source>
</evidence>
<dbReference type="GO" id="GO:0016020">
    <property type="term" value="C:membrane"/>
    <property type="evidence" value="ECO:0000318"/>
    <property type="project" value="GO_Central"/>
</dbReference>
<dbReference type="eggNOG" id="KOG0566">
    <property type="taxonomic scope" value="Eukaryota"/>
</dbReference>
<dbReference type="Gene3D" id="3.60.10.10">
    <property type="entry name" value="Endonuclease/exonuclease/phosphatase"/>
    <property type="match status" value="1"/>
</dbReference>
<proteinExistence type="inferred from homology"/>
<evidence type="ECO:0000256" key="3">
    <source>
        <dbReference type="ARBA" id="ARBA00013044"/>
    </source>
</evidence>
<dbReference type="EC" id="3.1.3.36" evidence="3"/>
<dbReference type="RefSeq" id="XP_002115577.1">
    <property type="nucleotide sequence ID" value="XM_002115541.1"/>
</dbReference>
<dbReference type="GO" id="GO:0098793">
    <property type="term" value="C:presynapse"/>
    <property type="evidence" value="ECO:0007669"/>
    <property type="project" value="GOC"/>
</dbReference>
<dbReference type="OrthoDB" id="1925875at2759"/>
<dbReference type="PhylomeDB" id="B3S5Q6"/>
<dbReference type="GO" id="GO:0052658">
    <property type="term" value="F:inositol-1,4,5-trisphosphate 5-phosphatase activity"/>
    <property type="evidence" value="ECO:0000318"/>
    <property type="project" value="GO_Central"/>
</dbReference>
<organism evidence="6 7">
    <name type="scientific">Trichoplax adhaerens</name>
    <name type="common">Trichoplax reptans</name>
    <dbReference type="NCBI Taxonomy" id="10228"/>
    <lineage>
        <taxon>Eukaryota</taxon>
        <taxon>Metazoa</taxon>
        <taxon>Placozoa</taxon>
        <taxon>Uniplacotomia</taxon>
        <taxon>Trichoplacea</taxon>
        <taxon>Trichoplacidae</taxon>
        <taxon>Trichoplax</taxon>
    </lineage>
</organism>
<dbReference type="PROSITE" id="PS50275">
    <property type="entry name" value="SAC"/>
    <property type="match status" value="1"/>
</dbReference>
<dbReference type="EMBL" id="DS985251">
    <property type="protein sequence ID" value="EDV21940.1"/>
    <property type="molecule type" value="Genomic_DNA"/>
</dbReference>
<dbReference type="SMART" id="SM00128">
    <property type="entry name" value="IPPc"/>
    <property type="match status" value="1"/>
</dbReference>
<reference evidence="6 7" key="1">
    <citation type="journal article" date="2008" name="Nature">
        <title>The Trichoplax genome and the nature of placozoans.</title>
        <authorList>
            <person name="Srivastava M."/>
            <person name="Begovic E."/>
            <person name="Chapman J."/>
            <person name="Putnam N.H."/>
            <person name="Hellsten U."/>
            <person name="Kawashima T."/>
            <person name="Kuo A."/>
            <person name="Mitros T."/>
            <person name="Salamov A."/>
            <person name="Carpenter M.L."/>
            <person name="Signorovitch A.Y."/>
            <person name="Moreno M.A."/>
            <person name="Kamm K."/>
            <person name="Grimwood J."/>
            <person name="Schmutz J."/>
            <person name="Shapiro H."/>
            <person name="Grigoriev I.V."/>
            <person name="Buss L.W."/>
            <person name="Schierwater B."/>
            <person name="Dellaporta S.L."/>
            <person name="Rokhsar D.S."/>
        </authorList>
    </citation>
    <scope>NUCLEOTIDE SEQUENCE [LARGE SCALE GENOMIC DNA]</scope>
    <source>
        <strain evidence="6 7">Grell-BS-1999</strain>
    </source>
</reference>
<sequence length="905" mass="103374">LLACEETNGLKRHYEKVRDVYGCLGIIKSLHSEGVQYLILVKSHFLVGKIFESEIYRITGVEVVQTARNHLPDVDAERINEIRKILGSGAFFFSYSKETNCYDLSLNLQRQARQLKSDDRFYWNRGMQSPFYQYGIDCENWLIQVICGSIEIRTLFCHGKQARICILSRISCDRYGTRFNVRGIDDYGNCANFAETEQIIFTDSGTTSFLMLRGSVPMFWSQQGIQVGSHKIKLDRSAEASLGAFTSHFQTLKDKYGNITVLNLLGIKEGEGILSGNFKYMISELPQELKPNYVAFDFHAVGKANEKAYLLKQKVKKTFDQMGFYYTSNGEVQRYLQNGFFRVNCMDCLDRTNAAQEMLAAEILPQQVIALIGADKLTLSKFAMTVRPLWKDSGNRISKMYAGTQMLEGKSKMDKVKVAASSVGRTIISNMLDTVKQEAFDIIRYGNTFSGCIDARRYGNVAETSYAYLSNKFRYHPPAYLSTICENLDSLTKQLPLRVFIGTWNVNGGKHFRSIAFRHQSMADWLVHAQDIAAQRSNRDLSNQTKPDIYAIGFEELVDLSASNILGASHTNKNEWLNELQRILNQESSYALVAVEQLVGVCLYIFVKVSLLPHIKDVAVDTVKTGLKGKAGNKGGIGIRFQLFSTTFCFICSHLAAGQNHVDDRNSDYKDIREGLTFPMAYLVDSHDYVFWCGDLNYRIDLPRDEVLKMIENNSWLTMQEEDQLIKSRESGLSFIGFKEGKPDFAPTYKYDLFSDDYDTSEKQRTPAWTDRVMWKHIKNSKTYRKFSRKLDLMNINHLEEITTSHVTESQRKEGHLVYYDRTELKTSDHRPVAAIIDVNVQNLMESDFQNYVSETNTVCQKSFPLSILVKVISDRSATNSTKLLPITFRLYTTLRRFGEIAMIR</sequence>
<accession>B3S5Q6</accession>
<evidence type="ECO:0000256" key="4">
    <source>
        <dbReference type="ARBA" id="ARBA00022801"/>
    </source>
</evidence>